<dbReference type="Pfam" id="PF03781">
    <property type="entry name" value="FGE-sulfatase"/>
    <property type="match status" value="1"/>
</dbReference>
<gene>
    <name evidence="4" type="ORF">KEG57_51985</name>
</gene>
<keyword evidence="5" id="KW-1185">Reference proteome</keyword>
<dbReference type="AlphaFoldDB" id="A0A9X4B0F0"/>
<dbReference type="InterPro" id="IPR005532">
    <property type="entry name" value="SUMF_dom"/>
</dbReference>
<dbReference type="SUPFAM" id="SSF56436">
    <property type="entry name" value="C-type lectin-like"/>
    <property type="match status" value="1"/>
</dbReference>
<evidence type="ECO:0000259" key="3">
    <source>
        <dbReference type="Pfam" id="PF03781"/>
    </source>
</evidence>
<keyword evidence="2" id="KW-1133">Transmembrane helix</keyword>
<feature type="domain" description="Sulfatase-modifying factor enzyme-like" evidence="3">
    <location>
        <begin position="191"/>
        <end position="319"/>
    </location>
</feature>
<evidence type="ECO:0000256" key="1">
    <source>
        <dbReference type="SAM" id="MobiDB-lite"/>
    </source>
</evidence>
<reference evidence="4 5" key="1">
    <citation type="submission" date="2021-04" db="EMBL/GenBank/DDBJ databases">
        <title>Genome analysis of Polyangium sp.</title>
        <authorList>
            <person name="Li Y."/>
            <person name="Wang J."/>
        </authorList>
    </citation>
    <scope>NUCLEOTIDE SEQUENCE [LARGE SCALE GENOMIC DNA]</scope>
    <source>
        <strain evidence="4 5">SDU14</strain>
    </source>
</reference>
<feature type="region of interest" description="Disordered" evidence="1">
    <location>
        <begin position="66"/>
        <end position="87"/>
    </location>
</feature>
<accession>A0A9X4B0F0</accession>
<dbReference type="Proteomes" id="UP001151081">
    <property type="component" value="Unassembled WGS sequence"/>
</dbReference>
<dbReference type="Gene3D" id="3.90.1580.10">
    <property type="entry name" value="paralog of FGE (formylglycine-generating enzyme)"/>
    <property type="match status" value="1"/>
</dbReference>
<proteinExistence type="predicted"/>
<dbReference type="EMBL" id="JAGTJJ010000095">
    <property type="protein sequence ID" value="MDC3989092.1"/>
    <property type="molecule type" value="Genomic_DNA"/>
</dbReference>
<dbReference type="InterPro" id="IPR016187">
    <property type="entry name" value="CTDL_fold"/>
</dbReference>
<feature type="transmembrane region" description="Helical" evidence="2">
    <location>
        <begin position="37"/>
        <end position="55"/>
    </location>
</feature>
<keyword evidence="2" id="KW-0812">Transmembrane</keyword>
<evidence type="ECO:0000313" key="4">
    <source>
        <dbReference type="EMBL" id="MDC3989092.1"/>
    </source>
</evidence>
<name>A0A9X4B0F0_9BACT</name>
<evidence type="ECO:0000313" key="5">
    <source>
        <dbReference type="Proteomes" id="UP001151081"/>
    </source>
</evidence>
<dbReference type="InterPro" id="IPR042095">
    <property type="entry name" value="SUMF_sf"/>
</dbReference>
<dbReference type="RefSeq" id="WP_272428282.1">
    <property type="nucleotide sequence ID" value="NZ_JAGTJJ010000095.1"/>
</dbReference>
<evidence type="ECO:0000256" key="2">
    <source>
        <dbReference type="SAM" id="Phobius"/>
    </source>
</evidence>
<comment type="caution">
    <text evidence="4">The sequence shown here is derived from an EMBL/GenBank/DDBJ whole genome shotgun (WGS) entry which is preliminary data.</text>
</comment>
<organism evidence="4 5">
    <name type="scientific">Polyangium jinanense</name>
    <dbReference type="NCBI Taxonomy" id="2829994"/>
    <lineage>
        <taxon>Bacteria</taxon>
        <taxon>Pseudomonadati</taxon>
        <taxon>Myxococcota</taxon>
        <taxon>Polyangia</taxon>
        <taxon>Polyangiales</taxon>
        <taxon>Polyangiaceae</taxon>
        <taxon>Polyangium</taxon>
    </lineage>
</organism>
<keyword evidence="2" id="KW-0472">Membrane</keyword>
<sequence>MTSLDPPRPDSVPPLASTLVEVPKATRPGRRALAETALVILAVGTAATLVLSVTLPPQRRLEARRLASLVPEPPPPRALAPDDLDQEPETLDAQRARLLDQMRAGLGLSQTQIDAVRAVFDASPVLGQGNPAISRHPMSRSECRRVRLEAGVTEANVPACGAPSMVPLYDPSSSQTEADARTCIDQLEFPNLPCEYPVVHVRASEAALLCRAIGKRICDTHEWEGACAGAVRAPEAEYEWARPRAEATWYHNYKREKVWAYGAAKNHALCGTSSSRTPGCPGGGYDQCGSNTYPAGAFPACRSPLGVFDMHGNAAEHMNLPTLPAELAASGGLGFTEMKGSWFVFSTIEAHEDDCRWRAPSWHETRLASENSHANYHLGFRCCKDI</sequence>
<protein>
    <submittedName>
        <fullName evidence="4">SUMF1/EgtB/PvdO family nonheme iron enzyme</fullName>
    </submittedName>
</protein>